<proteinExistence type="predicted"/>
<protein>
    <submittedName>
        <fullName evidence="1">VP1054</fullName>
    </submittedName>
</protein>
<accession>A0A162GWB2</accession>
<dbReference type="InterPro" id="IPR008416">
    <property type="entry name" value="Baculo_VP1054"/>
</dbReference>
<dbReference type="KEGG" id="vg:27429807"/>
<dbReference type="Proteomes" id="UP000202962">
    <property type="component" value="Segment"/>
</dbReference>
<dbReference type="EMBL" id="KR011718">
    <property type="protein sequence ID" value="AKR17473.1"/>
    <property type="molecule type" value="Genomic_DNA"/>
</dbReference>
<evidence type="ECO:0000313" key="2">
    <source>
        <dbReference type="Proteomes" id="UP000202962"/>
    </source>
</evidence>
<sequence>MKRALTTNKYAPPVSERSTPFVPLTIARTRCRFHPSRVNCRLTKIMGASSVSYEHFTFVGVQYVNINAQPYFEMLLDAHSDGVRKNLLTVHAMICGVQFKESPPETFYSINEAGERDAALIRMVCRQTYCFLNNYSEKLVVLLKDLYMDCLYSPRQCIILPQELYCIYKDDMEPMLNSVFSHETLPDTEEANACQDIYKSFVVYNTVLTMMLREENPFNGKRVISKIIESVGTCTGGGLGTKRNYIKVCELNFGSGDTPPNHVMCPPKEMVKRIFHYAKWVETPNNWRRYNELIVRDRKNNELAMREWQAFMTNFKLYFFPGSVA</sequence>
<organism evidence="1 2">
    <name type="scientific">Mocis latipes granulovirus</name>
    <dbReference type="NCBI Taxonomy" id="2072024"/>
    <lineage>
        <taxon>Viruses</taxon>
        <taxon>Viruses incertae sedis</taxon>
        <taxon>Naldaviricetes</taxon>
        <taxon>Lefavirales</taxon>
        <taxon>Baculoviridae</taxon>
        <taxon>Betabaculovirus</taxon>
        <taxon>Betabaculovirus molatipedis</taxon>
    </lineage>
</organism>
<reference evidence="1 2" key="1">
    <citation type="submission" date="2015-03" db="EMBL/GenBank/DDBJ databases">
        <title>The complete genome sequence of Mocis sp. granulovirus.</title>
        <authorList>
            <person name="Ardisson-Araujo D.M.P."/>
            <person name="Melo F.L."/>
            <person name="Sosa-Gomez D.R."/>
            <person name="Ribeiro B.M."/>
        </authorList>
    </citation>
    <scope>NUCLEOTIDE SEQUENCE [LARGE SCALE GENOMIC DNA]</scope>
    <source>
        <strain evidence="1">Southern Brazil</strain>
    </source>
</reference>
<keyword evidence="2" id="KW-1185">Reference proteome</keyword>
<dbReference type="OrthoDB" id="6189at10239"/>
<dbReference type="Pfam" id="PF05789">
    <property type="entry name" value="Baculo_VP1054"/>
    <property type="match status" value="1"/>
</dbReference>
<evidence type="ECO:0000313" key="1">
    <source>
        <dbReference type="EMBL" id="AKR17473.1"/>
    </source>
</evidence>
<name>A0A162GWB2_9BBAC</name>